<keyword evidence="4 6" id="KW-1133">Transmembrane helix</keyword>
<dbReference type="Pfam" id="PF13396">
    <property type="entry name" value="PLDc_N"/>
    <property type="match status" value="1"/>
</dbReference>
<sequence length="73" mass="7756">MLASYLWIGLCAILVLLDLWAINSIWRSDNSSGSKALWTALVVLLPVLGLGLWGVLGPRGVTKGPSSPEHSKG</sequence>
<keyword evidence="2" id="KW-1003">Cell membrane</keyword>
<dbReference type="EMBL" id="CP133164">
    <property type="protein sequence ID" value="WMN20722.1"/>
    <property type="molecule type" value="Genomic_DNA"/>
</dbReference>
<gene>
    <name evidence="8" type="ORF">QL104_15380</name>
</gene>
<evidence type="ECO:0000256" key="4">
    <source>
        <dbReference type="ARBA" id="ARBA00022989"/>
    </source>
</evidence>
<dbReference type="InterPro" id="IPR027379">
    <property type="entry name" value="CLS_N"/>
</dbReference>
<dbReference type="Proteomes" id="UP001237292">
    <property type="component" value="Chromosome"/>
</dbReference>
<keyword evidence="5 6" id="KW-0472">Membrane</keyword>
<name>A0ABY9NR15_9PSED</name>
<evidence type="ECO:0000256" key="6">
    <source>
        <dbReference type="SAM" id="Phobius"/>
    </source>
</evidence>
<organism evidence="8 9">
    <name type="scientific">Pseudomonas piscis</name>
    <dbReference type="NCBI Taxonomy" id="2614538"/>
    <lineage>
        <taxon>Bacteria</taxon>
        <taxon>Pseudomonadati</taxon>
        <taxon>Pseudomonadota</taxon>
        <taxon>Gammaproteobacteria</taxon>
        <taxon>Pseudomonadales</taxon>
        <taxon>Pseudomonadaceae</taxon>
        <taxon>Pseudomonas</taxon>
    </lineage>
</organism>
<evidence type="ECO:0000259" key="7">
    <source>
        <dbReference type="Pfam" id="PF13396"/>
    </source>
</evidence>
<reference evidence="8 9" key="1">
    <citation type="journal article" date="2023" name="Access Microbiol">
        <title>The genome of a steinernematid-associated Pseudomonas piscis bacterium encodes the biosynthesis of insect toxins.</title>
        <authorList>
            <person name="Awori R.M."/>
            <person name="Hendre P."/>
            <person name="Amugune N.O."/>
        </authorList>
    </citation>
    <scope>NUCLEOTIDE SEQUENCE [LARGE SCALE GENOMIC DNA]</scope>
    <source>
        <strain evidence="8 9">75</strain>
    </source>
</reference>
<dbReference type="RefSeq" id="WP_085597696.1">
    <property type="nucleotide sequence ID" value="NZ_CP133164.1"/>
</dbReference>
<keyword evidence="3 6" id="KW-0812">Transmembrane</keyword>
<evidence type="ECO:0000256" key="5">
    <source>
        <dbReference type="ARBA" id="ARBA00023136"/>
    </source>
</evidence>
<protein>
    <submittedName>
        <fullName evidence="8">PLDc N-terminal domain-containing protein</fullName>
    </submittedName>
</protein>
<evidence type="ECO:0000256" key="1">
    <source>
        <dbReference type="ARBA" id="ARBA00004651"/>
    </source>
</evidence>
<comment type="subcellular location">
    <subcellularLocation>
        <location evidence="1">Cell membrane</location>
        <topology evidence="1">Multi-pass membrane protein</topology>
    </subcellularLocation>
</comment>
<feature type="transmembrane region" description="Helical" evidence="6">
    <location>
        <begin position="37"/>
        <end position="56"/>
    </location>
</feature>
<keyword evidence="9" id="KW-1185">Reference proteome</keyword>
<accession>A0ABY9NR15</accession>
<evidence type="ECO:0000256" key="3">
    <source>
        <dbReference type="ARBA" id="ARBA00022692"/>
    </source>
</evidence>
<evidence type="ECO:0000313" key="9">
    <source>
        <dbReference type="Proteomes" id="UP001237292"/>
    </source>
</evidence>
<proteinExistence type="predicted"/>
<evidence type="ECO:0000313" key="8">
    <source>
        <dbReference type="EMBL" id="WMN20722.1"/>
    </source>
</evidence>
<feature type="domain" description="Cardiolipin synthase N-terminal" evidence="7">
    <location>
        <begin position="17"/>
        <end position="58"/>
    </location>
</feature>
<evidence type="ECO:0000256" key="2">
    <source>
        <dbReference type="ARBA" id="ARBA00022475"/>
    </source>
</evidence>